<protein>
    <submittedName>
        <fullName evidence="6">Erythromycin biosynthesis sensory transduction protein eryC1</fullName>
    </submittedName>
</protein>
<feature type="modified residue" description="N6-(pyridoxal phosphate)lysine" evidence="4">
    <location>
        <position position="186"/>
    </location>
</feature>
<dbReference type="PANTHER" id="PTHR30244">
    <property type="entry name" value="TRANSAMINASE"/>
    <property type="match status" value="1"/>
</dbReference>
<name>A0A2T2WLI9_SULTH</name>
<organism evidence="6 7">
    <name type="scientific">Sulfobacillus thermosulfidooxidans</name>
    <dbReference type="NCBI Taxonomy" id="28034"/>
    <lineage>
        <taxon>Bacteria</taxon>
        <taxon>Bacillati</taxon>
        <taxon>Bacillota</taxon>
        <taxon>Clostridia</taxon>
        <taxon>Eubacteriales</taxon>
        <taxon>Clostridiales Family XVII. Incertae Sedis</taxon>
        <taxon>Sulfobacillus</taxon>
    </lineage>
</organism>
<dbReference type="InterPro" id="IPR000653">
    <property type="entry name" value="DegT/StrS_aminotransferase"/>
</dbReference>
<evidence type="ECO:0000256" key="2">
    <source>
        <dbReference type="ARBA" id="ARBA00037999"/>
    </source>
</evidence>
<dbReference type="InterPro" id="IPR015424">
    <property type="entry name" value="PyrdxlP-dep_Trfase"/>
</dbReference>
<evidence type="ECO:0000256" key="3">
    <source>
        <dbReference type="PIRSR" id="PIRSR000390-1"/>
    </source>
</evidence>
<proteinExistence type="inferred from homology"/>
<comment type="similarity">
    <text evidence="2 5">Belongs to the DegT/DnrJ/EryC1 family.</text>
</comment>
<dbReference type="GO" id="GO:0000271">
    <property type="term" value="P:polysaccharide biosynthetic process"/>
    <property type="evidence" value="ECO:0007669"/>
    <property type="project" value="TreeGrafter"/>
</dbReference>
<evidence type="ECO:0000256" key="4">
    <source>
        <dbReference type="PIRSR" id="PIRSR000390-2"/>
    </source>
</evidence>
<dbReference type="Pfam" id="PF01041">
    <property type="entry name" value="DegT_DnrJ_EryC1"/>
    <property type="match status" value="1"/>
</dbReference>
<reference evidence="6 7" key="1">
    <citation type="journal article" date="2014" name="BMC Genomics">
        <title>Comparison of environmental and isolate Sulfobacillus genomes reveals diverse carbon, sulfur, nitrogen, and hydrogen metabolisms.</title>
        <authorList>
            <person name="Justice N.B."/>
            <person name="Norman A."/>
            <person name="Brown C.T."/>
            <person name="Singh A."/>
            <person name="Thomas B.C."/>
            <person name="Banfield J.F."/>
        </authorList>
    </citation>
    <scope>NUCLEOTIDE SEQUENCE [LARGE SCALE GENOMIC DNA]</scope>
    <source>
        <strain evidence="6">AMDSBA5</strain>
    </source>
</reference>
<dbReference type="GO" id="GO:0030170">
    <property type="term" value="F:pyridoxal phosphate binding"/>
    <property type="evidence" value="ECO:0007669"/>
    <property type="project" value="TreeGrafter"/>
</dbReference>
<dbReference type="InterPro" id="IPR015422">
    <property type="entry name" value="PyrdxlP-dep_Trfase_small"/>
</dbReference>
<dbReference type="GO" id="GO:0008483">
    <property type="term" value="F:transaminase activity"/>
    <property type="evidence" value="ECO:0007669"/>
    <property type="project" value="TreeGrafter"/>
</dbReference>
<comment type="caution">
    <text evidence="6">The sequence shown here is derived from an EMBL/GenBank/DDBJ whole genome shotgun (WGS) entry which is preliminary data.</text>
</comment>
<gene>
    <name evidence="6" type="ORF">C7B47_16120</name>
</gene>
<evidence type="ECO:0000313" key="7">
    <source>
        <dbReference type="Proteomes" id="UP000242705"/>
    </source>
</evidence>
<dbReference type="PANTHER" id="PTHR30244:SF36">
    <property type="entry name" value="3-OXO-GLUCOSE-6-PHOSPHATE:GLUTAMATE AMINOTRANSFERASE"/>
    <property type="match status" value="1"/>
</dbReference>
<dbReference type="SUPFAM" id="SSF53383">
    <property type="entry name" value="PLP-dependent transferases"/>
    <property type="match status" value="1"/>
</dbReference>
<dbReference type="EMBL" id="PXYX01000074">
    <property type="protein sequence ID" value="PSR23102.1"/>
    <property type="molecule type" value="Genomic_DNA"/>
</dbReference>
<evidence type="ECO:0000313" key="6">
    <source>
        <dbReference type="EMBL" id="PSR23102.1"/>
    </source>
</evidence>
<dbReference type="InterPro" id="IPR015421">
    <property type="entry name" value="PyrdxlP-dep_Trfase_major"/>
</dbReference>
<feature type="active site" description="Proton acceptor" evidence="3">
    <location>
        <position position="186"/>
    </location>
</feature>
<dbReference type="CDD" id="cd00616">
    <property type="entry name" value="AHBA_syn"/>
    <property type="match status" value="1"/>
</dbReference>
<keyword evidence="1 4" id="KW-0663">Pyridoxal phosphate</keyword>
<evidence type="ECO:0000256" key="1">
    <source>
        <dbReference type="ARBA" id="ARBA00022898"/>
    </source>
</evidence>
<dbReference type="AlphaFoldDB" id="A0A2T2WLI9"/>
<sequence>MTIRFVDLQAETRFLRAQMLRAWEATLDDATFVGGQAVHIFEEHFAQYCGVPYAVGCGNGTDAIELALRALSLPAGTKVITSALTFVATVEAIELAGYTPILVDCDVNTYLLNIDQVLASWDNLVTVVIPVHLFGRPVDLGQLVSEVHRRGGYVIEDACQAHGATVKSMRTGALADIGCFSFFPSKNLGAYGDGGAVVTQNSLWYERIRRLGNHGVNTQKYDHRIVGRNSRLDALQARILTVKLSFLEEWNERRRRYADLYRAGLHHLSDVILPPDDPPHIRSVYHVFPIRVPASLRNALQQFLNNVGIETNIHYPRPIHLLPAFRHLGYAAGSFPVAETVTEQFLSLPMHPFLTETQIEFICENITAFMRRKRP</sequence>
<evidence type="ECO:0000256" key="5">
    <source>
        <dbReference type="RuleBase" id="RU004508"/>
    </source>
</evidence>
<dbReference type="Gene3D" id="3.40.640.10">
    <property type="entry name" value="Type I PLP-dependent aspartate aminotransferase-like (Major domain)"/>
    <property type="match status" value="1"/>
</dbReference>
<dbReference type="Gene3D" id="3.90.1150.10">
    <property type="entry name" value="Aspartate Aminotransferase, domain 1"/>
    <property type="match status" value="1"/>
</dbReference>
<dbReference type="Proteomes" id="UP000242705">
    <property type="component" value="Unassembled WGS sequence"/>
</dbReference>
<accession>A0A2T2WLI9</accession>
<dbReference type="PIRSF" id="PIRSF000390">
    <property type="entry name" value="PLP_StrS"/>
    <property type="match status" value="1"/>
</dbReference>